<evidence type="ECO:0000259" key="4">
    <source>
        <dbReference type="PROSITE" id="PS50943"/>
    </source>
</evidence>
<dbReference type="PANTHER" id="PTHR36511">
    <property type="entry name" value="MERR FAMILY BACTERIAL REGULATORY PROTEIN"/>
    <property type="match status" value="1"/>
</dbReference>
<dbReference type="GO" id="GO:0003677">
    <property type="term" value="F:DNA binding"/>
    <property type="evidence" value="ECO:0007669"/>
    <property type="project" value="UniProtKB-KW"/>
</dbReference>
<dbReference type="PROSITE" id="PS50943">
    <property type="entry name" value="HTH_CROC1"/>
    <property type="match status" value="1"/>
</dbReference>
<evidence type="ECO:0000313" key="5">
    <source>
        <dbReference type="EMBL" id="RDI41107.1"/>
    </source>
</evidence>
<dbReference type="OrthoDB" id="9799384at2"/>
<keyword evidence="3" id="KW-0804">Transcription</keyword>
<organism evidence="5 6">
    <name type="scientific">Aquicella lusitana</name>
    <dbReference type="NCBI Taxonomy" id="254246"/>
    <lineage>
        <taxon>Bacteria</taxon>
        <taxon>Pseudomonadati</taxon>
        <taxon>Pseudomonadota</taxon>
        <taxon>Gammaproteobacteria</taxon>
        <taxon>Legionellales</taxon>
        <taxon>Coxiellaceae</taxon>
        <taxon>Aquicella</taxon>
    </lineage>
</organism>
<comment type="caution">
    <text evidence="5">The sequence shown here is derived from an EMBL/GenBank/DDBJ whole genome shotgun (WGS) entry which is preliminary data.</text>
</comment>
<evidence type="ECO:0000256" key="3">
    <source>
        <dbReference type="ARBA" id="ARBA00023163"/>
    </source>
</evidence>
<evidence type="ECO:0000256" key="1">
    <source>
        <dbReference type="ARBA" id="ARBA00023015"/>
    </source>
</evidence>
<dbReference type="CDD" id="cd00093">
    <property type="entry name" value="HTH_XRE"/>
    <property type="match status" value="1"/>
</dbReference>
<dbReference type="Gene3D" id="1.10.260.40">
    <property type="entry name" value="lambda repressor-like DNA-binding domains"/>
    <property type="match status" value="1"/>
</dbReference>
<reference evidence="5 6" key="1">
    <citation type="submission" date="2018-07" db="EMBL/GenBank/DDBJ databases">
        <title>Genomic Encyclopedia of Type Strains, Phase IV (KMG-IV): sequencing the most valuable type-strain genomes for metagenomic binning, comparative biology and taxonomic classification.</title>
        <authorList>
            <person name="Goeker M."/>
        </authorList>
    </citation>
    <scope>NUCLEOTIDE SEQUENCE [LARGE SCALE GENOMIC DNA]</scope>
    <source>
        <strain evidence="5 6">DSM 16500</strain>
    </source>
</reference>
<keyword evidence="6" id="KW-1185">Reference proteome</keyword>
<dbReference type="InterPro" id="IPR052359">
    <property type="entry name" value="HTH-type_reg/antitoxin"/>
</dbReference>
<name>A0A370GBN4_9COXI</name>
<dbReference type="InterPro" id="IPR010982">
    <property type="entry name" value="Lambda_DNA-bd_dom_sf"/>
</dbReference>
<proteinExistence type="predicted"/>
<keyword evidence="1" id="KW-0805">Transcription regulation</keyword>
<dbReference type="Proteomes" id="UP000254720">
    <property type="component" value="Unassembled WGS sequence"/>
</dbReference>
<evidence type="ECO:0000313" key="6">
    <source>
        <dbReference type="Proteomes" id="UP000254720"/>
    </source>
</evidence>
<dbReference type="InterPro" id="IPR001387">
    <property type="entry name" value="Cro/C1-type_HTH"/>
</dbReference>
<protein>
    <submittedName>
        <fullName evidence="5">Putative transcriptional regulator</fullName>
    </submittedName>
</protein>
<dbReference type="Pfam" id="PF01381">
    <property type="entry name" value="HTH_3"/>
    <property type="match status" value="1"/>
</dbReference>
<accession>A0A370GBN4</accession>
<dbReference type="EMBL" id="QQAX01000021">
    <property type="protein sequence ID" value="RDI41107.1"/>
    <property type="molecule type" value="Genomic_DNA"/>
</dbReference>
<evidence type="ECO:0000256" key="2">
    <source>
        <dbReference type="ARBA" id="ARBA00023125"/>
    </source>
</evidence>
<sequence length="103" mass="11479">MKGKSLKEAIHETAQGFYEAGVMGEQTMREFDMLCLPPVKNYSPTQIKRIRQRNKASQAVFAAYLNTSSSTVQKWEQGQKHPSGIALKLLNLVDKHGLAFIAA</sequence>
<keyword evidence="2" id="KW-0238">DNA-binding</keyword>
<dbReference type="RefSeq" id="WP_114834986.1">
    <property type="nucleotide sequence ID" value="NZ_LR699117.1"/>
</dbReference>
<gene>
    <name evidence="5" type="ORF">C8D86_1215</name>
</gene>
<dbReference type="AlphaFoldDB" id="A0A370GBN4"/>
<dbReference type="SUPFAM" id="SSF47413">
    <property type="entry name" value="lambda repressor-like DNA-binding domains"/>
    <property type="match status" value="1"/>
</dbReference>
<dbReference type="PANTHER" id="PTHR36511:SF3">
    <property type="entry name" value="ANTITOXIN HIGA-2"/>
    <property type="match status" value="1"/>
</dbReference>
<feature type="domain" description="HTH cro/C1-type" evidence="4">
    <location>
        <begin position="47"/>
        <end position="90"/>
    </location>
</feature>